<sequence>MPKFPTKRFNNEAARNSKTPNIARYTNSRALRSVYSQLPGAVGGQRAGGGASEAGASTAPATTAPESPPPRVWNCNKPKVAKPANRTYNVYAKRQTNSMGKEGSKMSIRQWAHPPYPVHRSKEQRNRQKERPRNFEAFYVPFEPLESLNQSFFVPLDDNREMPQPRRQRTKAEILPAEAKAKEQPRNNSFRRLLPAGERYALKSAEMASLIAKAKSRQRMLKAREEMEVYDGPLLPPPPQFAEDSSESSKRLMLQRSRTETLFSTFDCDEMLYKYACRLPYIRDPANPNGTRPRMPRYPSKLTI</sequence>
<name>A0AB39YWF1_DROSZ</name>
<keyword evidence="2" id="KW-1185">Reference proteome</keyword>
<feature type="region of interest" description="Disordered" evidence="1">
    <location>
        <begin position="40"/>
        <end position="78"/>
    </location>
</feature>
<dbReference type="GeneID" id="108004702"/>
<organism evidence="2 3">
    <name type="scientific">Drosophila suzukii</name>
    <name type="common">Spotted-wing drosophila fruit fly</name>
    <dbReference type="NCBI Taxonomy" id="28584"/>
    <lineage>
        <taxon>Eukaryota</taxon>
        <taxon>Metazoa</taxon>
        <taxon>Ecdysozoa</taxon>
        <taxon>Arthropoda</taxon>
        <taxon>Hexapoda</taxon>
        <taxon>Insecta</taxon>
        <taxon>Pterygota</taxon>
        <taxon>Neoptera</taxon>
        <taxon>Endopterygota</taxon>
        <taxon>Diptera</taxon>
        <taxon>Brachycera</taxon>
        <taxon>Muscomorpha</taxon>
        <taxon>Ephydroidea</taxon>
        <taxon>Drosophilidae</taxon>
        <taxon>Drosophila</taxon>
        <taxon>Sophophora</taxon>
    </lineage>
</organism>
<feature type="compositionally biased region" description="Low complexity" evidence="1">
    <location>
        <begin position="53"/>
        <end position="65"/>
    </location>
</feature>
<dbReference type="RefSeq" id="XP_016923203.2">
    <property type="nucleotide sequence ID" value="XM_017067714.4"/>
</dbReference>
<feature type="region of interest" description="Disordered" evidence="1">
    <location>
        <begin position="1"/>
        <end position="25"/>
    </location>
</feature>
<protein>
    <submittedName>
        <fullName evidence="3">Uncharacterized protein</fullName>
    </submittedName>
</protein>
<feature type="compositionally biased region" description="Polar residues" evidence="1">
    <location>
        <begin position="13"/>
        <end position="25"/>
    </location>
</feature>
<evidence type="ECO:0000313" key="2">
    <source>
        <dbReference type="Proteomes" id="UP001652628"/>
    </source>
</evidence>
<evidence type="ECO:0000256" key="1">
    <source>
        <dbReference type="SAM" id="MobiDB-lite"/>
    </source>
</evidence>
<accession>A0AB39YWF1</accession>
<evidence type="ECO:0000313" key="3">
    <source>
        <dbReference type="RefSeq" id="XP_016923203.2"/>
    </source>
</evidence>
<dbReference type="AlphaFoldDB" id="A0AB39YWF1"/>
<reference evidence="3" key="1">
    <citation type="submission" date="2025-08" db="UniProtKB">
        <authorList>
            <consortium name="RefSeq"/>
        </authorList>
    </citation>
    <scope>IDENTIFICATION</scope>
</reference>
<proteinExistence type="predicted"/>
<feature type="compositionally biased region" description="Gly residues" evidence="1">
    <location>
        <begin position="41"/>
        <end position="52"/>
    </location>
</feature>
<feature type="region of interest" description="Disordered" evidence="1">
    <location>
        <begin position="284"/>
        <end position="304"/>
    </location>
</feature>
<dbReference type="Proteomes" id="UP001652628">
    <property type="component" value="Chromosome X"/>
</dbReference>
<gene>
    <name evidence="3" type="primary">LOC108004702</name>
</gene>